<protein>
    <recommendedName>
        <fullName evidence="5">Protein YnjB</fullName>
    </recommendedName>
</protein>
<dbReference type="PANTHER" id="PTHR42779:SF1">
    <property type="entry name" value="PROTEIN YNJB"/>
    <property type="match status" value="1"/>
</dbReference>
<evidence type="ECO:0000256" key="1">
    <source>
        <dbReference type="SAM" id="MobiDB-lite"/>
    </source>
</evidence>
<dbReference type="Gene3D" id="3.40.190.10">
    <property type="entry name" value="Periplasmic binding protein-like II"/>
    <property type="match status" value="2"/>
</dbReference>
<reference evidence="3 4" key="1">
    <citation type="submission" date="2018-03" db="EMBL/GenBank/DDBJ databases">
        <authorList>
            <person name="Keele B.F."/>
        </authorList>
    </citation>
    <scope>NUCLEOTIDE SEQUENCE [LARGE SCALE GENOMIC DNA]</scope>
    <source>
        <strain evidence="3 4">CECT 8626</strain>
    </source>
</reference>
<dbReference type="GO" id="GO:0008299">
    <property type="term" value="P:isoprenoid biosynthetic process"/>
    <property type="evidence" value="ECO:0007669"/>
    <property type="project" value="InterPro"/>
</dbReference>
<feature type="chain" id="PRO_5015318072" description="Protein YnjB" evidence="2">
    <location>
        <begin position="20"/>
        <end position="395"/>
    </location>
</feature>
<dbReference type="Pfam" id="PF13416">
    <property type="entry name" value="SBP_bac_8"/>
    <property type="match status" value="1"/>
</dbReference>
<dbReference type="SUPFAM" id="SSF53850">
    <property type="entry name" value="Periplasmic binding protein-like II"/>
    <property type="match status" value="1"/>
</dbReference>
<dbReference type="OrthoDB" id="3239593at2"/>
<evidence type="ECO:0000313" key="3">
    <source>
        <dbReference type="EMBL" id="SPH23681.1"/>
    </source>
</evidence>
<name>A0A2R8BJU8_9RHOB</name>
<dbReference type="AlphaFoldDB" id="A0A2R8BJU8"/>
<dbReference type="PANTHER" id="PTHR42779">
    <property type="entry name" value="PROTEIN YNJB"/>
    <property type="match status" value="1"/>
</dbReference>
<feature type="signal peptide" evidence="2">
    <location>
        <begin position="1"/>
        <end position="19"/>
    </location>
</feature>
<evidence type="ECO:0000313" key="4">
    <source>
        <dbReference type="Proteomes" id="UP000244924"/>
    </source>
</evidence>
<dbReference type="InterPro" id="IPR018294">
    <property type="entry name" value="ISPD_synthase_CS"/>
</dbReference>
<dbReference type="NCBIfam" id="NF008633">
    <property type="entry name" value="PRK11622.1"/>
    <property type="match status" value="1"/>
</dbReference>
<dbReference type="EMBL" id="OMOQ01000002">
    <property type="protein sequence ID" value="SPH23681.1"/>
    <property type="molecule type" value="Genomic_DNA"/>
</dbReference>
<feature type="region of interest" description="Disordered" evidence="1">
    <location>
        <begin position="359"/>
        <end position="378"/>
    </location>
</feature>
<dbReference type="RefSeq" id="WP_108853771.1">
    <property type="nucleotide sequence ID" value="NZ_OMOQ01000002.1"/>
</dbReference>
<dbReference type="PROSITE" id="PS01295">
    <property type="entry name" value="ISPD"/>
    <property type="match status" value="1"/>
</dbReference>
<proteinExistence type="predicted"/>
<evidence type="ECO:0000256" key="2">
    <source>
        <dbReference type="SAM" id="SignalP"/>
    </source>
</evidence>
<dbReference type="Proteomes" id="UP000244924">
    <property type="component" value="Unassembled WGS sequence"/>
</dbReference>
<keyword evidence="4" id="KW-1185">Reference proteome</keyword>
<sequence>MRLPIISALIAAIAVPTFAESWDDTLSAARGQTVFWNAWGGDERTNDFIAWASDELDARYGVTIHHVKLSDTAEAVTRVIAEKAAGKTEGGSVDLIWINGDNFLSMKEQGLLYGPFVQDLPNAKYLDLSEGSAATVDFTIPTEGYESPWRLARFVLTHDSARVQEPPRSVTALLDWASEHPGRFTHPAVSNFMGATFLKQALIELAPDPALLQSEPTDETFSGVTEPLWTWYDALRPHLWRQGKTFPENESVLQQMLNDGEVDFAMAFDPAAAAAAVERGLLPFSVRSYAPEGGSIGNVSFVAIPFNAAHKEGAMVVANFLLDPATQARAQDITILGSYSVLDPAALGAQEKAAFDALPSSPALPTNEELGRTLNEPHPGWMTRIAEEWAKRYTE</sequence>
<dbReference type="GO" id="GO:0003824">
    <property type="term" value="F:catalytic activity"/>
    <property type="evidence" value="ECO:0007669"/>
    <property type="project" value="InterPro"/>
</dbReference>
<keyword evidence="2" id="KW-0732">Signal</keyword>
<dbReference type="PIRSF" id="PIRSF029172">
    <property type="entry name" value="UCP029172_ABC_sbc_YnjB"/>
    <property type="match status" value="1"/>
</dbReference>
<gene>
    <name evidence="3" type="ORF">DEA8626_02747</name>
</gene>
<evidence type="ECO:0008006" key="5">
    <source>
        <dbReference type="Google" id="ProtNLM"/>
    </source>
</evidence>
<dbReference type="InterPro" id="IPR027020">
    <property type="entry name" value="YnjB"/>
</dbReference>
<accession>A0A2R8BJU8</accession>
<dbReference type="InterPro" id="IPR006059">
    <property type="entry name" value="SBP"/>
</dbReference>
<organism evidence="3 4">
    <name type="scientific">Albidovulum aquaemixtae</name>
    <dbReference type="NCBI Taxonomy" id="1542388"/>
    <lineage>
        <taxon>Bacteria</taxon>
        <taxon>Pseudomonadati</taxon>
        <taxon>Pseudomonadota</taxon>
        <taxon>Alphaproteobacteria</taxon>
        <taxon>Rhodobacterales</taxon>
        <taxon>Paracoccaceae</taxon>
        <taxon>Albidovulum</taxon>
    </lineage>
</organism>